<dbReference type="OrthoDB" id="3183767at2759"/>
<keyword evidence="2" id="KW-1185">Reference proteome</keyword>
<reference evidence="1 2" key="1">
    <citation type="journal article" date="2019" name="Nat. Ecol. Evol.">
        <title>Megaphylogeny resolves global patterns of mushroom evolution.</title>
        <authorList>
            <person name="Varga T."/>
            <person name="Krizsan K."/>
            <person name="Foldi C."/>
            <person name="Dima B."/>
            <person name="Sanchez-Garcia M."/>
            <person name="Sanchez-Ramirez S."/>
            <person name="Szollosi G.J."/>
            <person name="Szarkandi J.G."/>
            <person name="Papp V."/>
            <person name="Albert L."/>
            <person name="Andreopoulos W."/>
            <person name="Angelini C."/>
            <person name="Antonin V."/>
            <person name="Barry K.W."/>
            <person name="Bougher N.L."/>
            <person name="Buchanan P."/>
            <person name="Buyck B."/>
            <person name="Bense V."/>
            <person name="Catcheside P."/>
            <person name="Chovatia M."/>
            <person name="Cooper J."/>
            <person name="Damon W."/>
            <person name="Desjardin D."/>
            <person name="Finy P."/>
            <person name="Geml J."/>
            <person name="Haridas S."/>
            <person name="Hughes K."/>
            <person name="Justo A."/>
            <person name="Karasinski D."/>
            <person name="Kautmanova I."/>
            <person name="Kiss B."/>
            <person name="Kocsube S."/>
            <person name="Kotiranta H."/>
            <person name="LaButti K.M."/>
            <person name="Lechner B.E."/>
            <person name="Liimatainen K."/>
            <person name="Lipzen A."/>
            <person name="Lukacs Z."/>
            <person name="Mihaltcheva S."/>
            <person name="Morgado L.N."/>
            <person name="Niskanen T."/>
            <person name="Noordeloos M.E."/>
            <person name="Ohm R.A."/>
            <person name="Ortiz-Santana B."/>
            <person name="Ovrebo C."/>
            <person name="Racz N."/>
            <person name="Riley R."/>
            <person name="Savchenko A."/>
            <person name="Shiryaev A."/>
            <person name="Soop K."/>
            <person name="Spirin V."/>
            <person name="Szebenyi C."/>
            <person name="Tomsovsky M."/>
            <person name="Tulloss R.E."/>
            <person name="Uehling J."/>
            <person name="Grigoriev I.V."/>
            <person name="Vagvolgyi C."/>
            <person name="Papp T."/>
            <person name="Martin F.M."/>
            <person name="Miettinen O."/>
            <person name="Hibbett D.S."/>
            <person name="Nagy L.G."/>
        </authorList>
    </citation>
    <scope>NUCLEOTIDE SEQUENCE [LARGE SCALE GENOMIC DNA]</scope>
    <source>
        <strain evidence="1 2">CBS 962.96</strain>
    </source>
</reference>
<sequence>AFGFIDPISIIRAVHLIPAFDLKQTKAIMGPSIAHNMSENWVRYYVGIFADRDMVVHFI</sequence>
<evidence type="ECO:0000313" key="2">
    <source>
        <dbReference type="Proteomes" id="UP000297245"/>
    </source>
</evidence>
<evidence type="ECO:0000313" key="1">
    <source>
        <dbReference type="EMBL" id="THV04137.1"/>
    </source>
</evidence>
<protein>
    <submittedName>
        <fullName evidence="1">Uncharacterized protein</fullName>
    </submittedName>
</protein>
<name>A0A4S8MMK5_DENBC</name>
<dbReference type="AlphaFoldDB" id="A0A4S8MMK5"/>
<organism evidence="1 2">
    <name type="scientific">Dendrothele bispora (strain CBS 962.96)</name>
    <dbReference type="NCBI Taxonomy" id="1314807"/>
    <lineage>
        <taxon>Eukaryota</taxon>
        <taxon>Fungi</taxon>
        <taxon>Dikarya</taxon>
        <taxon>Basidiomycota</taxon>
        <taxon>Agaricomycotina</taxon>
        <taxon>Agaricomycetes</taxon>
        <taxon>Agaricomycetidae</taxon>
        <taxon>Agaricales</taxon>
        <taxon>Agaricales incertae sedis</taxon>
        <taxon>Dendrothele</taxon>
    </lineage>
</organism>
<proteinExistence type="predicted"/>
<dbReference type="Proteomes" id="UP000297245">
    <property type="component" value="Unassembled WGS sequence"/>
</dbReference>
<feature type="non-terminal residue" evidence="1">
    <location>
        <position position="59"/>
    </location>
</feature>
<accession>A0A4S8MMK5</accession>
<feature type="non-terminal residue" evidence="1">
    <location>
        <position position="1"/>
    </location>
</feature>
<gene>
    <name evidence="1" type="ORF">K435DRAFT_562971</name>
</gene>
<dbReference type="EMBL" id="ML179059">
    <property type="protein sequence ID" value="THV04137.1"/>
    <property type="molecule type" value="Genomic_DNA"/>
</dbReference>